<feature type="compositionally biased region" description="Polar residues" evidence="1">
    <location>
        <begin position="44"/>
        <end position="60"/>
    </location>
</feature>
<evidence type="ECO:0000256" key="1">
    <source>
        <dbReference type="SAM" id="MobiDB-lite"/>
    </source>
</evidence>
<accession>A0A6P2GYS6</accession>
<protein>
    <submittedName>
        <fullName evidence="2">Uncharacterized protein</fullName>
    </submittedName>
</protein>
<proteinExistence type="predicted"/>
<sequence length="292" mass="33040">MNASAQISRITSRRRHNLKGNPMIARIKIGSRDTLNVKCKTESRSQTSEPPEQPTTNSKNYVRPAFDKGTVLPQFRAALSEISDLGKEITEVEEEFRTNIQDRAIAGLAKILEVRRAYFDSATPEISKVLLDDLYQQCKNHGLKGRTIRTTEFHLLSRLLRKSDRKQASADAKILIRAHNEGQSSETFPEWVKKLNGLNAIRKDIESHEKGNRSSKARNELAHIKRQLYASVKKGTGFWSSRLVFPFDGPHDTWTELLPEDNSWTTVLVKREGNQVKLYALPADDSDSPAST</sequence>
<dbReference type="EMBL" id="CABVPN010000001">
    <property type="protein sequence ID" value="VWB09153.1"/>
    <property type="molecule type" value="Genomic_DNA"/>
</dbReference>
<dbReference type="GeneID" id="93025324"/>
<feature type="region of interest" description="Disordered" evidence="1">
    <location>
        <begin position="39"/>
        <end position="63"/>
    </location>
</feature>
<dbReference type="Proteomes" id="UP000494125">
    <property type="component" value="Unassembled WGS sequence"/>
</dbReference>
<keyword evidence="3" id="KW-1185">Reference proteome</keyword>
<gene>
    <name evidence="2" type="ORF">BDI24065_00252</name>
</gene>
<dbReference type="RefSeq" id="WP_151048302.1">
    <property type="nucleotide sequence ID" value="NZ_CABVPN010000001.1"/>
</dbReference>
<organism evidence="2 3">
    <name type="scientific">Burkholderia diffusa</name>
    <dbReference type="NCBI Taxonomy" id="488732"/>
    <lineage>
        <taxon>Bacteria</taxon>
        <taxon>Pseudomonadati</taxon>
        <taxon>Pseudomonadota</taxon>
        <taxon>Betaproteobacteria</taxon>
        <taxon>Burkholderiales</taxon>
        <taxon>Burkholderiaceae</taxon>
        <taxon>Burkholderia</taxon>
        <taxon>Burkholderia cepacia complex</taxon>
    </lineage>
</organism>
<dbReference type="AlphaFoldDB" id="A0A6P2GYS6"/>
<evidence type="ECO:0000313" key="3">
    <source>
        <dbReference type="Proteomes" id="UP000494125"/>
    </source>
</evidence>
<evidence type="ECO:0000313" key="2">
    <source>
        <dbReference type="EMBL" id="VWB09153.1"/>
    </source>
</evidence>
<reference evidence="2 3" key="1">
    <citation type="submission" date="2019-09" db="EMBL/GenBank/DDBJ databases">
        <authorList>
            <person name="Depoorter E."/>
        </authorList>
    </citation>
    <scope>NUCLEOTIDE SEQUENCE [LARGE SCALE GENOMIC DNA]</scope>
    <source>
        <strain evidence="2">LMG 24065</strain>
    </source>
</reference>
<name>A0A6P2GYS6_9BURK</name>